<dbReference type="EMBL" id="LBVO01000010">
    <property type="protein sequence ID" value="KKQ90253.1"/>
    <property type="molecule type" value="Genomic_DNA"/>
</dbReference>
<feature type="domain" description="Pyruvate ferredoxin oxidoreductase beta subunit C-terminal" evidence="3">
    <location>
        <begin position="200"/>
        <end position="258"/>
    </location>
</feature>
<dbReference type="Pfam" id="PF12367">
    <property type="entry name" value="PFO_beta_C"/>
    <property type="match status" value="1"/>
</dbReference>
<dbReference type="CDD" id="cd03375">
    <property type="entry name" value="TPP_OGFOR"/>
    <property type="match status" value="1"/>
</dbReference>
<accession>A0A0G0LEF6</accession>
<dbReference type="Gene3D" id="3.40.50.970">
    <property type="match status" value="1"/>
</dbReference>
<dbReference type="Pfam" id="PF02775">
    <property type="entry name" value="TPP_enzyme_C"/>
    <property type="match status" value="1"/>
</dbReference>
<dbReference type="InterPro" id="IPR032686">
    <property type="entry name" value="PFO_beta_C"/>
</dbReference>
<dbReference type="PANTHER" id="PTHR48084:SF4">
    <property type="entry name" value="2-OXOGLUTARATE OXIDOREDUCTASE SUBUNIT KORB"/>
    <property type="match status" value="1"/>
</dbReference>
<evidence type="ECO:0000259" key="2">
    <source>
        <dbReference type="Pfam" id="PF02775"/>
    </source>
</evidence>
<evidence type="ECO:0000313" key="4">
    <source>
        <dbReference type="EMBL" id="KKQ90253.1"/>
    </source>
</evidence>
<dbReference type="SUPFAM" id="SSF52518">
    <property type="entry name" value="Thiamin diphosphate-binding fold (THDP-binding)"/>
    <property type="match status" value="1"/>
</dbReference>
<keyword evidence="4" id="KW-0670">Pyruvate</keyword>
<gene>
    <name evidence="4" type="ORF">UT11_C0010G0015</name>
</gene>
<sequence>MDLQTDQQITWCPGCGNHSIFGALKMAITAVVETRHGVSLHDVVFTYGIGCHGHMVNYLNTYGFEGLHGRPIPLAEGIKLANPKLTVFVVAGDGDTFGEGLNHFVQACRRNIDINIIVHDNRVYGLTTGQTSPTSDWGYRSKTTPAGSIESPINGPALALSSSATFVGQEVSSDIPNLTNTLLKAISHQGVSYVNILQNCQTFNKVNTVDWFRKNTTRVEMNGRSSLRADAINTVISSKLIPLGIIYQEKKPTYSDLVVRDKKLVEFDKLREYFK</sequence>
<feature type="domain" description="Thiamine pyrophosphate enzyme TPP-binding" evidence="2">
    <location>
        <begin position="49"/>
        <end position="196"/>
    </location>
</feature>
<dbReference type="InterPro" id="IPR051457">
    <property type="entry name" value="2-oxoacid:Fd_oxidoreductase"/>
</dbReference>
<dbReference type="GO" id="GO:0016625">
    <property type="term" value="F:oxidoreductase activity, acting on the aldehyde or oxo group of donors, iron-sulfur protein as acceptor"/>
    <property type="evidence" value="ECO:0007669"/>
    <property type="project" value="UniProtKB-ARBA"/>
</dbReference>
<dbReference type="InterPro" id="IPR011766">
    <property type="entry name" value="TPP_enzyme_TPP-bd"/>
</dbReference>
<dbReference type="Proteomes" id="UP000033934">
    <property type="component" value="Unassembled WGS sequence"/>
</dbReference>
<keyword evidence="1" id="KW-0560">Oxidoreductase</keyword>
<proteinExistence type="predicted"/>
<evidence type="ECO:0000259" key="3">
    <source>
        <dbReference type="Pfam" id="PF12367"/>
    </source>
</evidence>
<dbReference type="GO" id="GO:0045333">
    <property type="term" value="P:cellular respiration"/>
    <property type="evidence" value="ECO:0007669"/>
    <property type="project" value="UniProtKB-ARBA"/>
</dbReference>
<evidence type="ECO:0000256" key="1">
    <source>
        <dbReference type="ARBA" id="ARBA00023002"/>
    </source>
</evidence>
<protein>
    <submittedName>
        <fullName evidence="4">Pyruvate ferredoxin/flavodoxin oxidoreductase, beta subunit</fullName>
    </submittedName>
</protein>
<comment type="caution">
    <text evidence="4">The sequence shown here is derived from an EMBL/GenBank/DDBJ whole genome shotgun (WGS) entry which is preliminary data.</text>
</comment>
<dbReference type="PANTHER" id="PTHR48084">
    <property type="entry name" value="2-OXOGLUTARATE OXIDOREDUCTASE SUBUNIT KORB-RELATED"/>
    <property type="match status" value="1"/>
</dbReference>
<name>A0A0G0LEF6_9BACT</name>
<reference evidence="4 5" key="1">
    <citation type="journal article" date="2015" name="Nature">
        <title>rRNA introns, odd ribosomes, and small enigmatic genomes across a large radiation of phyla.</title>
        <authorList>
            <person name="Brown C.T."/>
            <person name="Hug L.A."/>
            <person name="Thomas B.C."/>
            <person name="Sharon I."/>
            <person name="Castelle C.J."/>
            <person name="Singh A."/>
            <person name="Wilkins M.J."/>
            <person name="Williams K.H."/>
            <person name="Banfield J.F."/>
        </authorList>
    </citation>
    <scope>NUCLEOTIDE SEQUENCE [LARGE SCALE GENOMIC DNA]</scope>
</reference>
<dbReference type="AlphaFoldDB" id="A0A0G0LEF6"/>
<evidence type="ECO:0000313" key="5">
    <source>
        <dbReference type="Proteomes" id="UP000033934"/>
    </source>
</evidence>
<dbReference type="GO" id="GO:0030976">
    <property type="term" value="F:thiamine pyrophosphate binding"/>
    <property type="evidence" value="ECO:0007669"/>
    <property type="project" value="InterPro"/>
</dbReference>
<dbReference type="InterPro" id="IPR029061">
    <property type="entry name" value="THDP-binding"/>
</dbReference>
<organism evidence="4 5">
    <name type="scientific">Berkelbacteria bacterium GW2011_GWA2_38_9</name>
    <dbReference type="NCBI Taxonomy" id="1618334"/>
    <lineage>
        <taxon>Bacteria</taxon>
        <taxon>Candidatus Berkelbacteria</taxon>
    </lineage>
</organism>